<dbReference type="Pfam" id="PF00717">
    <property type="entry name" value="Peptidase_S24"/>
    <property type="match status" value="1"/>
</dbReference>
<dbReference type="SUPFAM" id="SSF47413">
    <property type="entry name" value="lambda repressor-like DNA-binding domains"/>
    <property type="match status" value="1"/>
</dbReference>
<protein>
    <submittedName>
        <fullName evidence="5">Helix-turn-helix domain protein</fullName>
    </submittedName>
</protein>
<dbReference type="PROSITE" id="PS50943">
    <property type="entry name" value="HTH_CROC1"/>
    <property type="match status" value="1"/>
</dbReference>
<accession>A0A8S5TY71</accession>
<name>A0A8S5TY71_9CAUD</name>
<dbReference type="InterPro" id="IPR036286">
    <property type="entry name" value="LexA/Signal_pep-like_sf"/>
</dbReference>
<evidence type="ECO:0000259" key="4">
    <source>
        <dbReference type="PROSITE" id="PS50943"/>
    </source>
</evidence>
<dbReference type="InterPro" id="IPR039418">
    <property type="entry name" value="LexA-like"/>
</dbReference>
<dbReference type="CDD" id="cd06529">
    <property type="entry name" value="S24_LexA-like"/>
    <property type="match status" value="1"/>
</dbReference>
<evidence type="ECO:0000313" key="5">
    <source>
        <dbReference type="EMBL" id="DAF87158.1"/>
    </source>
</evidence>
<dbReference type="Gene3D" id="1.10.260.40">
    <property type="entry name" value="lambda repressor-like DNA-binding domains"/>
    <property type="match status" value="1"/>
</dbReference>
<sequence>MTIAENIRRIRRSAGMTQEEFGKLAGVSSMAVSQWENGRAVPRMGAVEKIAASLRIAKSDIIEGEGLGNDSRLPSNRIPVKGMPMGRVPLVGNTHAGKACLPEELDEFPEVEVPQFLIDRDPGSYGLEVDGDCMDRVCPPGMVAVVQPGVAARSGDVVVATIDGSDSVMRRMTVINGDLILSPESHNPDHENMYIAAQDDRQVHVEHVAYFQSREAF</sequence>
<evidence type="ECO:0000256" key="3">
    <source>
        <dbReference type="ARBA" id="ARBA00023163"/>
    </source>
</evidence>
<dbReference type="PANTHER" id="PTHR40661:SF3">
    <property type="entry name" value="FELS-1 PROPHAGE TRANSCRIPTIONAL REGULATOR"/>
    <property type="match status" value="1"/>
</dbReference>
<dbReference type="PANTHER" id="PTHR40661">
    <property type="match status" value="1"/>
</dbReference>
<dbReference type="CDD" id="cd00093">
    <property type="entry name" value="HTH_XRE"/>
    <property type="match status" value="1"/>
</dbReference>
<dbReference type="SMART" id="SM00530">
    <property type="entry name" value="HTH_XRE"/>
    <property type="match status" value="1"/>
</dbReference>
<dbReference type="InterPro" id="IPR015927">
    <property type="entry name" value="Peptidase_S24_S26A/B/C"/>
</dbReference>
<dbReference type="Gene3D" id="2.10.109.10">
    <property type="entry name" value="Umud Fragment, subunit A"/>
    <property type="match status" value="1"/>
</dbReference>
<dbReference type="Pfam" id="PF01381">
    <property type="entry name" value="HTH_3"/>
    <property type="match status" value="1"/>
</dbReference>
<dbReference type="EMBL" id="BK015960">
    <property type="protein sequence ID" value="DAF87158.1"/>
    <property type="molecule type" value="Genomic_DNA"/>
</dbReference>
<dbReference type="InterPro" id="IPR010982">
    <property type="entry name" value="Lambda_DNA-bd_dom_sf"/>
</dbReference>
<organism evidence="5">
    <name type="scientific">Myoviridae sp. ctPkm1</name>
    <dbReference type="NCBI Taxonomy" id="2825099"/>
    <lineage>
        <taxon>Viruses</taxon>
        <taxon>Duplodnaviria</taxon>
        <taxon>Heunggongvirae</taxon>
        <taxon>Uroviricota</taxon>
        <taxon>Caudoviricetes</taxon>
    </lineage>
</organism>
<reference evidence="5" key="1">
    <citation type="journal article" date="2021" name="Proc. Natl. Acad. Sci. U.S.A.">
        <title>A Catalog of Tens of Thousands of Viruses from Human Metagenomes Reveals Hidden Associations with Chronic Diseases.</title>
        <authorList>
            <person name="Tisza M.J."/>
            <person name="Buck C.B."/>
        </authorList>
    </citation>
    <scope>NUCLEOTIDE SEQUENCE</scope>
    <source>
        <strain evidence="5">CtPkm1</strain>
    </source>
</reference>
<keyword evidence="3" id="KW-0804">Transcription</keyword>
<evidence type="ECO:0000256" key="2">
    <source>
        <dbReference type="ARBA" id="ARBA00023125"/>
    </source>
</evidence>
<evidence type="ECO:0000256" key="1">
    <source>
        <dbReference type="ARBA" id="ARBA00023015"/>
    </source>
</evidence>
<keyword evidence="1" id="KW-0805">Transcription regulation</keyword>
<proteinExistence type="predicted"/>
<dbReference type="GO" id="GO:0003677">
    <property type="term" value="F:DNA binding"/>
    <property type="evidence" value="ECO:0007669"/>
    <property type="project" value="UniProtKB-KW"/>
</dbReference>
<keyword evidence="2" id="KW-0238">DNA-binding</keyword>
<feature type="domain" description="HTH cro/C1-type" evidence="4">
    <location>
        <begin position="7"/>
        <end position="61"/>
    </location>
</feature>
<dbReference type="SUPFAM" id="SSF51306">
    <property type="entry name" value="LexA/Signal peptidase"/>
    <property type="match status" value="1"/>
</dbReference>
<dbReference type="InterPro" id="IPR001387">
    <property type="entry name" value="Cro/C1-type_HTH"/>
</dbReference>